<keyword evidence="7" id="KW-1185">Reference proteome</keyword>
<dbReference type="RefSeq" id="WP_141272938.1">
    <property type="nucleotide sequence ID" value="NZ_BJLH01000018.1"/>
</dbReference>
<dbReference type="CDD" id="cd08422">
    <property type="entry name" value="PBP2_CrgA_like"/>
    <property type="match status" value="1"/>
</dbReference>
<dbReference type="FunFam" id="1.10.10.10:FF:000001">
    <property type="entry name" value="LysR family transcriptional regulator"/>
    <property type="match status" value="1"/>
</dbReference>
<keyword evidence="3" id="KW-0238">DNA-binding</keyword>
<evidence type="ECO:0000256" key="1">
    <source>
        <dbReference type="ARBA" id="ARBA00009437"/>
    </source>
</evidence>
<proteinExistence type="inferred from homology"/>
<comment type="caution">
    <text evidence="6">The sequence shown here is derived from an EMBL/GenBank/DDBJ whole genome shotgun (WGS) entry which is preliminary data.</text>
</comment>
<evidence type="ECO:0000256" key="2">
    <source>
        <dbReference type="ARBA" id="ARBA00023015"/>
    </source>
</evidence>
<name>A0A4Y3IU76_9VIBR</name>
<dbReference type="InterPro" id="IPR000847">
    <property type="entry name" value="LysR_HTH_N"/>
</dbReference>
<dbReference type="Pfam" id="PF00126">
    <property type="entry name" value="HTH_1"/>
    <property type="match status" value="1"/>
</dbReference>
<dbReference type="Gene3D" id="3.40.190.290">
    <property type="match status" value="1"/>
</dbReference>
<dbReference type="InterPro" id="IPR005119">
    <property type="entry name" value="LysR_subst-bd"/>
</dbReference>
<dbReference type="Pfam" id="PF03466">
    <property type="entry name" value="LysR_substrate"/>
    <property type="match status" value="1"/>
</dbReference>
<protein>
    <submittedName>
        <fullName evidence="6">Transcriptional regulator</fullName>
    </submittedName>
</protein>
<dbReference type="GO" id="GO:0003700">
    <property type="term" value="F:DNA-binding transcription factor activity"/>
    <property type="evidence" value="ECO:0007669"/>
    <property type="project" value="InterPro"/>
</dbReference>
<dbReference type="InterPro" id="IPR058163">
    <property type="entry name" value="LysR-type_TF_proteobact-type"/>
</dbReference>
<dbReference type="PANTHER" id="PTHR30537">
    <property type="entry name" value="HTH-TYPE TRANSCRIPTIONAL REGULATOR"/>
    <property type="match status" value="1"/>
</dbReference>
<gene>
    <name evidence="6" type="ORF">VCO01S_34830</name>
</gene>
<dbReference type="InterPro" id="IPR036388">
    <property type="entry name" value="WH-like_DNA-bd_sf"/>
</dbReference>
<feature type="domain" description="HTH lysR-type" evidence="5">
    <location>
        <begin position="1"/>
        <end position="58"/>
    </location>
</feature>
<sequence>MRTENLELFIRVVDLGSFAAVAKLLELPRANVSRRIAELEAELGIILFNRSTRHLSLTPLGQQFYKDTSRVVDAWTLALNNLTAATNAPSGCVKLGMPPSNDIRILSLIAEFQSRFPDIEVELHYTHNGYQDFHRVGLDIALHYGEVGASDLIAKKVATSTKKIIASPGFIERYGPPNVLQDLSVMPCACYRWPSGEVEDLWETNTGRVKVNRKIVTNNYDTLLKAIIDGMGVGYVPALLAQSALKNNEIVQILPGEELEASDAYIVYPKRDGLTLAHQLLVDYLNLEIPKLISSSRFS</sequence>
<dbReference type="InterPro" id="IPR036390">
    <property type="entry name" value="WH_DNA-bd_sf"/>
</dbReference>
<accession>A0A4Y3IU76</accession>
<evidence type="ECO:0000313" key="7">
    <source>
        <dbReference type="Proteomes" id="UP000318242"/>
    </source>
</evidence>
<organism evidence="6 7">
    <name type="scientific">Vibrio comitans NBRC 102076</name>
    <dbReference type="NCBI Taxonomy" id="1219078"/>
    <lineage>
        <taxon>Bacteria</taxon>
        <taxon>Pseudomonadati</taxon>
        <taxon>Pseudomonadota</taxon>
        <taxon>Gammaproteobacteria</taxon>
        <taxon>Vibrionales</taxon>
        <taxon>Vibrionaceae</taxon>
        <taxon>Vibrio</taxon>
    </lineage>
</organism>
<dbReference type="PANTHER" id="PTHR30537:SF5">
    <property type="entry name" value="HTH-TYPE TRANSCRIPTIONAL ACTIVATOR TTDR-RELATED"/>
    <property type="match status" value="1"/>
</dbReference>
<dbReference type="EMBL" id="BJLH01000018">
    <property type="protein sequence ID" value="GEA62290.1"/>
    <property type="molecule type" value="Genomic_DNA"/>
</dbReference>
<dbReference type="PROSITE" id="PS50931">
    <property type="entry name" value="HTH_LYSR"/>
    <property type="match status" value="1"/>
</dbReference>
<keyword evidence="2" id="KW-0805">Transcription regulation</keyword>
<dbReference type="AlphaFoldDB" id="A0A4Y3IU76"/>
<evidence type="ECO:0000256" key="3">
    <source>
        <dbReference type="ARBA" id="ARBA00023125"/>
    </source>
</evidence>
<comment type="similarity">
    <text evidence="1">Belongs to the LysR transcriptional regulatory family.</text>
</comment>
<dbReference type="Gene3D" id="1.10.10.10">
    <property type="entry name" value="Winged helix-like DNA-binding domain superfamily/Winged helix DNA-binding domain"/>
    <property type="match status" value="1"/>
</dbReference>
<evidence type="ECO:0000313" key="6">
    <source>
        <dbReference type="EMBL" id="GEA62290.1"/>
    </source>
</evidence>
<dbReference type="OrthoDB" id="9786526at2"/>
<dbReference type="SUPFAM" id="SSF46785">
    <property type="entry name" value="Winged helix' DNA-binding domain"/>
    <property type="match status" value="1"/>
</dbReference>
<keyword evidence="4" id="KW-0804">Transcription</keyword>
<evidence type="ECO:0000259" key="5">
    <source>
        <dbReference type="PROSITE" id="PS50931"/>
    </source>
</evidence>
<dbReference type="GO" id="GO:0003677">
    <property type="term" value="F:DNA binding"/>
    <property type="evidence" value="ECO:0007669"/>
    <property type="project" value="UniProtKB-KW"/>
</dbReference>
<dbReference type="SUPFAM" id="SSF53850">
    <property type="entry name" value="Periplasmic binding protein-like II"/>
    <property type="match status" value="1"/>
</dbReference>
<evidence type="ECO:0000256" key="4">
    <source>
        <dbReference type="ARBA" id="ARBA00023163"/>
    </source>
</evidence>
<reference evidence="6 7" key="1">
    <citation type="submission" date="2019-06" db="EMBL/GenBank/DDBJ databases">
        <title>Whole genome shotgun sequence of Vibrio comitans NBRC 102076.</title>
        <authorList>
            <person name="Hosoyama A."/>
            <person name="Uohara A."/>
            <person name="Ohji S."/>
            <person name="Ichikawa N."/>
        </authorList>
    </citation>
    <scope>NUCLEOTIDE SEQUENCE [LARGE SCALE GENOMIC DNA]</scope>
    <source>
        <strain evidence="6 7">NBRC 102076</strain>
    </source>
</reference>
<dbReference type="Proteomes" id="UP000318242">
    <property type="component" value="Unassembled WGS sequence"/>
</dbReference>